<sequence>MKKIMLLTGTVFSMLAIMAVSTASWTLIHNEPVPNELK</sequence>
<reference evidence="1 2" key="1">
    <citation type="submission" date="2020-09" db="EMBL/GenBank/DDBJ databases">
        <title>Characterization of Paenibacillus peoriae strain ZF390 with broad-spectrum antimicrobial activity as a potential biocontrol agent.</title>
        <authorList>
            <person name="Li L."/>
            <person name="Zhao Y."/>
            <person name="Li B."/>
            <person name="Xie X."/>
        </authorList>
    </citation>
    <scope>NUCLEOTIDE SEQUENCE [LARGE SCALE GENOMIC DNA]</scope>
    <source>
        <strain evidence="1 2">ZF390</strain>
    </source>
</reference>
<dbReference type="RefSeq" id="WP_190297362.1">
    <property type="nucleotide sequence ID" value="NZ_CP061172.1"/>
</dbReference>
<dbReference type="Proteomes" id="UP000516384">
    <property type="component" value="Chromosome"/>
</dbReference>
<proteinExistence type="predicted"/>
<evidence type="ECO:0000313" key="1">
    <source>
        <dbReference type="EMBL" id="QNR65463.1"/>
    </source>
</evidence>
<gene>
    <name evidence="1" type="ORF">IAQ67_16365</name>
</gene>
<evidence type="ECO:0000313" key="2">
    <source>
        <dbReference type="Proteomes" id="UP000516384"/>
    </source>
</evidence>
<dbReference type="InterPro" id="IPR009229">
    <property type="entry name" value="AgrD"/>
</dbReference>
<dbReference type="AlphaFoldDB" id="A0A7H0Y305"/>
<organism evidence="1 2">
    <name type="scientific">Paenibacillus peoriae</name>
    <dbReference type="NCBI Taxonomy" id="59893"/>
    <lineage>
        <taxon>Bacteria</taxon>
        <taxon>Bacillati</taxon>
        <taxon>Bacillota</taxon>
        <taxon>Bacilli</taxon>
        <taxon>Bacillales</taxon>
        <taxon>Paenibacillaceae</taxon>
        <taxon>Paenibacillus</taxon>
    </lineage>
</organism>
<protein>
    <submittedName>
        <fullName evidence="1">Cyclic lactone autoinducer peptide</fullName>
    </submittedName>
</protein>
<accession>A0A7H0Y305</accession>
<dbReference type="EMBL" id="CP061172">
    <property type="protein sequence ID" value="QNR65463.1"/>
    <property type="molecule type" value="Genomic_DNA"/>
</dbReference>
<name>A0A7H0Y305_9BACL</name>
<dbReference type="NCBIfam" id="TIGR04223">
    <property type="entry name" value="quorum_AgrD"/>
    <property type="match status" value="1"/>
</dbReference>